<keyword evidence="3" id="KW-1185">Reference proteome</keyword>
<dbReference type="EMBL" id="JFKE01000003">
    <property type="protein sequence ID" value="KAJ56173.1"/>
    <property type="molecule type" value="Genomic_DNA"/>
</dbReference>
<evidence type="ECO:0000313" key="2">
    <source>
        <dbReference type="EMBL" id="KAJ56173.1"/>
    </source>
</evidence>
<dbReference type="RefSeq" id="WP_035258424.1">
    <property type="nucleotide sequence ID" value="NZ_JFKE01000003.1"/>
</dbReference>
<sequence length="165" mass="17202">MRLIALSTGIVAVLFAGAIFGFFYAWICSTMWGLDAADPRIAIEAMQAMNASVRNATFAPAFFGTPFVLFLAGYCAFRVGARAAVLAFVAGGAVCAFGGVILTMSVNVPMNEALALVDIPSDRDAAADIWDAYSQPWQVWNITRTIASGVALALAATGVAALGRA</sequence>
<keyword evidence="1" id="KW-1133">Transmembrane helix</keyword>
<protein>
    <submittedName>
        <fullName evidence="2">Membrane protein</fullName>
    </submittedName>
</protein>
<dbReference type="OrthoDB" id="428263at2"/>
<dbReference type="Pfam" id="PF08592">
    <property type="entry name" value="Anthrone_oxy"/>
    <property type="match status" value="1"/>
</dbReference>
<feature type="transmembrane region" description="Helical" evidence="1">
    <location>
        <begin position="58"/>
        <end position="77"/>
    </location>
</feature>
<evidence type="ECO:0000313" key="3">
    <source>
        <dbReference type="Proteomes" id="UP000026249"/>
    </source>
</evidence>
<comment type="caution">
    <text evidence="2">The sequence shown here is derived from an EMBL/GenBank/DDBJ whole genome shotgun (WGS) entry which is preliminary data.</text>
</comment>
<accession>A0A037ZJ85</accession>
<name>A0A037ZJ85_9RHOB</name>
<gene>
    <name evidence="2" type="ORF">ACMU_10500</name>
</gene>
<dbReference type="AlphaFoldDB" id="A0A037ZJ85"/>
<proteinExistence type="predicted"/>
<keyword evidence="1" id="KW-0472">Membrane</keyword>
<dbReference type="InterPro" id="IPR013901">
    <property type="entry name" value="Anthrone_oxy"/>
</dbReference>
<feature type="transmembrane region" description="Helical" evidence="1">
    <location>
        <begin position="7"/>
        <end position="27"/>
    </location>
</feature>
<feature type="transmembrane region" description="Helical" evidence="1">
    <location>
        <begin position="142"/>
        <end position="162"/>
    </location>
</feature>
<reference evidence="2 3" key="1">
    <citation type="submission" date="2014-03" db="EMBL/GenBank/DDBJ databases">
        <title>Draft Genome Sequence of Actibacterium mucosum KCTC 23349, a Marine Alphaproteobacterium with Complex Ionic Requirements Isolated from Mediterranean Seawater at Malvarrosa Beach, Valencia, Spain.</title>
        <authorList>
            <person name="Arahal D.R."/>
            <person name="Shao Z."/>
            <person name="Lai Q."/>
            <person name="Pujalte M.J."/>
        </authorList>
    </citation>
    <scope>NUCLEOTIDE SEQUENCE [LARGE SCALE GENOMIC DNA]</scope>
    <source>
        <strain evidence="2 3">KCTC 23349</strain>
    </source>
</reference>
<organism evidence="2 3">
    <name type="scientific">Actibacterium mucosum KCTC 23349</name>
    <dbReference type="NCBI Taxonomy" id="1454373"/>
    <lineage>
        <taxon>Bacteria</taxon>
        <taxon>Pseudomonadati</taxon>
        <taxon>Pseudomonadota</taxon>
        <taxon>Alphaproteobacteria</taxon>
        <taxon>Rhodobacterales</taxon>
        <taxon>Roseobacteraceae</taxon>
        <taxon>Actibacterium</taxon>
    </lineage>
</organism>
<feature type="transmembrane region" description="Helical" evidence="1">
    <location>
        <begin position="84"/>
        <end position="106"/>
    </location>
</feature>
<evidence type="ECO:0000256" key="1">
    <source>
        <dbReference type="SAM" id="Phobius"/>
    </source>
</evidence>
<dbReference type="STRING" id="1454373.ACMU_10500"/>
<keyword evidence="1" id="KW-0812">Transmembrane</keyword>
<dbReference type="Proteomes" id="UP000026249">
    <property type="component" value="Unassembled WGS sequence"/>
</dbReference>